<dbReference type="EMBL" id="PDHS01000483">
    <property type="protein sequence ID" value="MQM32293.1"/>
    <property type="molecule type" value="Genomic_DNA"/>
</dbReference>
<evidence type="ECO:0000313" key="1">
    <source>
        <dbReference type="EMBL" id="MQM32293.1"/>
    </source>
</evidence>
<sequence>DEVGRPGKLASLWRLLPMAAIGLPSIDDVPVPVITSGQWANVPVAWARNLHRAPSAAAAA</sequence>
<gene>
    <name evidence="1" type="ORF">CRU78_18040</name>
</gene>
<name>A0A6A7RXU3_9PROT</name>
<dbReference type="Proteomes" id="UP000342300">
    <property type="component" value="Unassembled WGS sequence"/>
</dbReference>
<reference evidence="1 2" key="1">
    <citation type="submission" date="2017-09" db="EMBL/GenBank/DDBJ databases">
        <title>Metagenomic Analysis Reveals Denitrifying Candidatus Accumulibacter and Flanking Population as a Source of N2O.</title>
        <authorList>
            <person name="Gao H."/>
            <person name="Mao Y."/>
            <person name="Zhao X."/>
            <person name="Liu W.-T."/>
            <person name="Zhang T."/>
            <person name="Wells G."/>
        </authorList>
    </citation>
    <scope>NUCLEOTIDE SEQUENCE [LARGE SCALE GENOMIC DNA]</scope>
    <source>
        <strain evidence="1">CANDO_2_IC</strain>
    </source>
</reference>
<accession>A0A6A7RXU3</accession>
<proteinExistence type="predicted"/>
<dbReference type="AlphaFoldDB" id="A0A6A7RXU3"/>
<feature type="non-terminal residue" evidence="1">
    <location>
        <position position="1"/>
    </location>
</feature>
<evidence type="ECO:0000313" key="2">
    <source>
        <dbReference type="Proteomes" id="UP000342300"/>
    </source>
</evidence>
<organism evidence="1 2">
    <name type="scientific">Candidatus Accumulibacter phosphatis</name>
    <dbReference type="NCBI Taxonomy" id="327160"/>
    <lineage>
        <taxon>Bacteria</taxon>
        <taxon>Pseudomonadati</taxon>
        <taxon>Pseudomonadota</taxon>
        <taxon>Betaproteobacteria</taxon>
        <taxon>Candidatus Accumulibacter</taxon>
    </lineage>
</organism>
<comment type="caution">
    <text evidence="1">The sequence shown here is derived from an EMBL/GenBank/DDBJ whole genome shotgun (WGS) entry which is preliminary data.</text>
</comment>
<protein>
    <submittedName>
        <fullName evidence="1">Uncharacterized protein</fullName>
    </submittedName>
</protein>